<reference evidence="3 4" key="1">
    <citation type="submission" date="2024-10" db="EMBL/GenBank/DDBJ databases">
        <title>Updated reference genomes for cyclostephanoid diatoms.</title>
        <authorList>
            <person name="Roberts W.R."/>
            <person name="Alverson A.J."/>
        </authorList>
    </citation>
    <scope>NUCLEOTIDE SEQUENCE [LARGE SCALE GENOMIC DNA]</scope>
    <source>
        <strain evidence="3 4">AJA232-27</strain>
    </source>
</reference>
<dbReference type="PROSITE" id="PS50994">
    <property type="entry name" value="INTEGRASE"/>
    <property type="match status" value="1"/>
</dbReference>
<accession>A0ABD3M8I9</accession>
<feature type="compositionally biased region" description="Acidic residues" evidence="1">
    <location>
        <begin position="534"/>
        <end position="543"/>
    </location>
</feature>
<dbReference type="InterPro" id="IPR036397">
    <property type="entry name" value="RNaseH_sf"/>
</dbReference>
<organism evidence="3 4">
    <name type="scientific">Discostella pseudostelligera</name>
    <dbReference type="NCBI Taxonomy" id="259834"/>
    <lineage>
        <taxon>Eukaryota</taxon>
        <taxon>Sar</taxon>
        <taxon>Stramenopiles</taxon>
        <taxon>Ochrophyta</taxon>
        <taxon>Bacillariophyta</taxon>
        <taxon>Coscinodiscophyceae</taxon>
        <taxon>Thalassiosirophycidae</taxon>
        <taxon>Stephanodiscales</taxon>
        <taxon>Stephanodiscaceae</taxon>
        <taxon>Discostella</taxon>
    </lineage>
</organism>
<name>A0ABD3M8I9_9STRA</name>
<feature type="region of interest" description="Disordered" evidence="1">
    <location>
        <begin position="448"/>
        <end position="477"/>
    </location>
</feature>
<proteinExistence type="predicted"/>
<dbReference type="AlphaFoldDB" id="A0ABD3M8I9"/>
<evidence type="ECO:0000256" key="1">
    <source>
        <dbReference type="SAM" id="MobiDB-lite"/>
    </source>
</evidence>
<dbReference type="InterPro" id="IPR001584">
    <property type="entry name" value="Integrase_cat-core"/>
</dbReference>
<keyword evidence="4" id="KW-1185">Reference proteome</keyword>
<dbReference type="EMBL" id="JALLBG020000188">
    <property type="protein sequence ID" value="KAL3760366.1"/>
    <property type="molecule type" value="Genomic_DNA"/>
</dbReference>
<comment type="caution">
    <text evidence="3">The sequence shown here is derived from an EMBL/GenBank/DDBJ whole genome shotgun (WGS) entry which is preliminary data.</text>
</comment>
<dbReference type="SUPFAM" id="SSF53098">
    <property type="entry name" value="Ribonuclease H-like"/>
    <property type="match status" value="1"/>
</dbReference>
<protein>
    <recommendedName>
        <fullName evidence="2">Integrase catalytic domain-containing protein</fullName>
    </recommendedName>
</protein>
<evidence type="ECO:0000259" key="2">
    <source>
        <dbReference type="PROSITE" id="PS50994"/>
    </source>
</evidence>
<feature type="region of interest" description="Disordered" evidence="1">
    <location>
        <begin position="525"/>
        <end position="567"/>
    </location>
</feature>
<evidence type="ECO:0000313" key="4">
    <source>
        <dbReference type="Proteomes" id="UP001530293"/>
    </source>
</evidence>
<feature type="domain" description="Integrase catalytic" evidence="2">
    <location>
        <begin position="282"/>
        <end position="411"/>
    </location>
</feature>
<feature type="compositionally biased region" description="Acidic residues" evidence="1">
    <location>
        <begin position="448"/>
        <end position="472"/>
    </location>
</feature>
<sequence length="567" mass="61890">MNINPAAVNAIAMDAAIAQLVPHLPQLAADAAAAAAAATADDDAAVAAEVAALVADAAAGDVDSNFVVLGYHITGIPNAASDNDNMRRHARAFYEALIPIFEAAADTFQVISREKHTRMTEALLRVRDGEALSTLRHEFPRIHKWNKSFSVIVSGSSRVLVARPKDSVGVDVDNDTVFRVTFLERVFADLLVGHGTDHMRGRTLYSRMAGVITNCPHNVCKLFTDLCPRCIEQHERSRSTAGLRPIITDGFGQVDLIDFQSMPDGEFRFLLNYVDHGIKYLLVYQLFASIFTMIGPPMILQSDNGSEFHRAAMNGRPQPGSLTSDELTEVITEIRQLWPECRMVRGSPRHSESNGGIERVNRTVQAKFGTWMQDTRSRNWSVGCKLIAWRYNTQVHHTVQDIPYRLMYGQLPRVGISSLHLDAALIDSLATEAQLNRVVRYKGQVDAIDTDDEDLDEVEEDEEEEEEEEAAADEVAPAADEVADVVADVVEEAQPMAILADEAEEPVASVGVGAAFASAFASAATKMGNASDTSDGEDEDDGLTLDQLGERALGNNFKTTGDEEFTA</sequence>
<dbReference type="Gene3D" id="3.30.420.10">
    <property type="entry name" value="Ribonuclease H-like superfamily/Ribonuclease H"/>
    <property type="match status" value="1"/>
</dbReference>
<evidence type="ECO:0000313" key="3">
    <source>
        <dbReference type="EMBL" id="KAL3760366.1"/>
    </source>
</evidence>
<dbReference type="Proteomes" id="UP001530293">
    <property type="component" value="Unassembled WGS sequence"/>
</dbReference>
<dbReference type="InterPro" id="IPR012337">
    <property type="entry name" value="RNaseH-like_sf"/>
</dbReference>
<gene>
    <name evidence="3" type="ORF">ACHAWU_000341</name>
</gene>